<dbReference type="PROSITE" id="PS50977">
    <property type="entry name" value="HTH_TETR_2"/>
    <property type="match status" value="1"/>
</dbReference>
<evidence type="ECO:0000259" key="3">
    <source>
        <dbReference type="PROSITE" id="PS50977"/>
    </source>
</evidence>
<dbReference type="AlphaFoldDB" id="A0A0H4QK62"/>
<dbReference type="PANTHER" id="PTHR43479">
    <property type="entry name" value="ACREF/ENVCD OPERON REPRESSOR-RELATED"/>
    <property type="match status" value="1"/>
</dbReference>
<keyword evidence="1 2" id="KW-0238">DNA-binding</keyword>
<feature type="domain" description="HTH tetR-type" evidence="3">
    <location>
        <begin position="8"/>
        <end position="68"/>
    </location>
</feature>
<dbReference type="STRING" id="1007676.ABM34_07660"/>
<organism evidence="4 5">
    <name type="scientific">Companilactobacillus ginsenosidimutans</name>
    <dbReference type="NCBI Taxonomy" id="1007676"/>
    <lineage>
        <taxon>Bacteria</taxon>
        <taxon>Bacillati</taxon>
        <taxon>Bacillota</taxon>
        <taxon>Bacilli</taxon>
        <taxon>Lactobacillales</taxon>
        <taxon>Lactobacillaceae</taxon>
        <taxon>Companilactobacillus</taxon>
    </lineage>
</organism>
<dbReference type="EMBL" id="CP012034">
    <property type="protein sequence ID" value="AKP67421.1"/>
    <property type="molecule type" value="Genomic_DNA"/>
</dbReference>
<evidence type="ECO:0000313" key="5">
    <source>
        <dbReference type="Proteomes" id="UP000036106"/>
    </source>
</evidence>
<accession>A0A0H4QK62</accession>
<dbReference type="OrthoDB" id="9810250at2"/>
<dbReference type="KEGG" id="lgn:ABM34_07660"/>
<gene>
    <name evidence="4" type="ORF">ABM34_07660</name>
</gene>
<dbReference type="PATRIC" id="fig|1007676.4.peg.1540"/>
<dbReference type="Proteomes" id="UP000036106">
    <property type="component" value="Chromosome"/>
</dbReference>
<evidence type="ECO:0000313" key="4">
    <source>
        <dbReference type="EMBL" id="AKP67421.1"/>
    </source>
</evidence>
<dbReference type="InterPro" id="IPR009057">
    <property type="entry name" value="Homeodomain-like_sf"/>
</dbReference>
<sequence>MAVDRRIVRTKDAIRSSIIELAKTKPIDKITITAISKQANISRKTFYERYSSVDNLLDDIRQQLMDEFNSIFQPPLIIGDDINQGSVYRYLKFAKDHKDLLGILNNSDEGFLKKALHDRGPDLQRFLISSGEFDERTAKIITPWLLEFYIKGVEHLTTTWLTSKEHVSEEDMSKLMINIFKAPVLSIKAKNDLVEKNR</sequence>
<evidence type="ECO:0000256" key="1">
    <source>
        <dbReference type="ARBA" id="ARBA00023125"/>
    </source>
</evidence>
<evidence type="ECO:0000256" key="2">
    <source>
        <dbReference type="PROSITE-ProRule" id="PRU00335"/>
    </source>
</evidence>
<dbReference type="GO" id="GO:0003677">
    <property type="term" value="F:DNA binding"/>
    <property type="evidence" value="ECO:0007669"/>
    <property type="project" value="UniProtKB-UniRule"/>
</dbReference>
<keyword evidence="5" id="KW-1185">Reference proteome</keyword>
<feature type="DNA-binding region" description="H-T-H motif" evidence="2">
    <location>
        <begin position="31"/>
        <end position="50"/>
    </location>
</feature>
<dbReference type="InterPro" id="IPR001647">
    <property type="entry name" value="HTH_TetR"/>
</dbReference>
<proteinExistence type="predicted"/>
<protein>
    <recommendedName>
        <fullName evidence="3">HTH tetR-type domain-containing protein</fullName>
    </recommendedName>
</protein>
<dbReference type="InterPro" id="IPR050624">
    <property type="entry name" value="HTH-type_Tx_Regulator"/>
</dbReference>
<reference evidence="5" key="1">
    <citation type="submission" date="2015-07" db="EMBL/GenBank/DDBJ databases">
        <title>Lactobacillus ginsenosidimutans/EMML 3141/ whole genome sequencing.</title>
        <authorList>
            <person name="Kim M.K."/>
            <person name="Im W.-T."/>
            <person name="Srinivasan S."/>
            <person name="Lee J.-J."/>
        </authorList>
    </citation>
    <scope>NUCLEOTIDE SEQUENCE [LARGE SCALE GENOMIC DNA]</scope>
    <source>
        <strain evidence="5">EMML 3041</strain>
    </source>
</reference>
<dbReference type="RefSeq" id="WP_048704731.1">
    <property type="nucleotide sequence ID" value="NZ_CP012034.1"/>
</dbReference>
<name>A0A0H4QK62_9LACO</name>
<dbReference type="PANTHER" id="PTHR43479:SF11">
    <property type="entry name" value="ACREF_ENVCD OPERON REPRESSOR-RELATED"/>
    <property type="match status" value="1"/>
</dbReference>
<dbReference type="Gene3D" id="1.10.357.10">
    <property type="entry name" value="Tetracycline Repressor, domain 2"/>
    <property type="match status" value="1"/>
</dbReference>
<dbReference type="SUPFAM" id="SSF46689">
    <property type="entry name" value="Homeodomain-like"/>
    <property type="match status" value="1"/>
</dbReference>